<dbReference type="AlphaFoldDB" id="A0A0D8JDX9"/>
<evidence type="ECO:0000313" key="3">
    <source>
        <dbReference type="Proteomes" id="UP000032544"/>
    </source>
</evidence>
<protein>
    <recommendedName>
        <fullName evidence="4">DUF1735 domain-containing protein</fullName>
    </recommendedName>
</protein>
<dbReference type="RefSeq" id="WP_045026252.1">
    <property type="nucleotide sequence ID" value="NZ_JRHC01000001.1"/>
</dbReference>
<comment type="caution">
    <text evidence="2">The sequence shown here is derived from an EMBL/GenBank/DDBJ whole genome shotgun (WGS) entry which is preliminary data.</text>
</comment>
<evidence type="ECO:0000256" key="1">
    <source>
        <dbReference type="SAM" id="SignalP"/>
    </source>
</evidence>
<dbReference type="Proteomes" id="UP000032544">
    <property type="component" value="Unassembled WGS sequence"/>
</dbReference>
<dbReference type="EMBL" id="JRHC01000001">
    <property type="protein sequence ID" value="KJF44716.1"/>
    <property type="molecule type" value="Genomic_DNA"/>
</dbReference>
<accession>A0A0D8JDX9</accession>
<evidence type="ECO:0008006" key="4">
    <source>
        <dbReference type="Google" id="ProtNLM"/>
    </source>
</evidence>
<evidence type="ECO:0000313" key="2">
    <source>
        <dbReference type="EMBL" id="KJF44716.1"/>
    </source>
</evidence>
<gene>
    <name evidence="2" type="ORF">LH29_04505</name>
</gene>
<keyword evidence="1" id="KW-0732">Signal</keyword>
<dbReference type="OrthoDB" id="9853237at2"/>
<keyword evidence="3" id="KW-1185">Reference proteome</keyword>
<reference evidence="2 3" key="1">
    <citation type="submission" date="2014-09" db="EMBL/GenBank/DDBJ databases">
        <title>Draft Genome Sequence of Draconibacterium sp. JN14CK-3.</title>
        <authorList>
            <person name="Dong C."/>
            <person name="Lai Q."/>
            <person name="Shao Z."/>
        </authorList>
    </citation>
    <scope>NUCLEOTIDE SEQUENCE [LARGE SCALE GENOMIC DNA]</scope>
    <source>
        <strain evidence="2 3">JN14CK-3</strain>
    </source>
</reference>
<organism evidence="2 3">
    <name type="scientific">Draconibacterium sediminis</name>
    <dbReference type="NCBI Taxonomy" id="1544798"/>
    <lineage>
        <taxon>Bacteria</taxon>
        <taxon>Pseudomonadati</taxon>
        <taxon>Bacteroidota</taxon>
        <taxon>Bacteroidia</taxon>
        <taxon>Marinilabiliales</taxon>
        <taxon>Prolixibacteraceae</taxon>
        <taxon>Draconibacterium</taxon>
    </lineage>
</organism>
<name>A0A0D8JDX9_9BACT</name>
<proteinExistence type="predicted"/>
<sequence length="192" mass="21337">MKLKNLILLGVLLLPLFACNDADTDYTTETKLIIDIPTKSYLVDLSESPETYHFDGVGIFCLGYSDELKKCPGDVVQIIPGAGSTISFEALQNSETIEKLQLVIAYKTQGDDDYQQIHSVNLLQDGSFLNSATHSLVLDDVLAPLINRLNENPRYFISIEINGLANFKLSSDAQFTIPLIIESEYNSPRFTL</sequence>
<feature type="signal peptide" evidence="1">
    <location>
        <begin position="1"/>
        <end position="20"/>
    </location>
</feature>
<feature type="chain" id="PRO_5002331284" description="DUF1735 domain-containing protein" evidence="1">
    <location>
        <begin position="21"/>
        <end position="192"/>
    </location>
</feature>